<evidence type="ECO:0000313" key="2">
    <source>
        <dbReference type="EMBL" id="MCM3714680.1"/>
    </source>
</evidence>
<evidence type="ECO:0000313" key="3">
    <source>
        <dbReference type="Proteomes" id="UP001139179"/>
    </source>
</evidence>
<dbReference type="EMBL" id="JAMBOL010000009">
    <property type="protein sequence ID" value="MCM3714680.1"/>
    <property type="molecule type" value="Genomic_DNA"/>
</dbReference>
<reference evidence="2" key="1">
    <citation type="submission" date="2022-05" db="EMBL/GenBank/DDBJ databases">
        <title>Comparative Genomics of Spacecraft Associated Microbes.</title>
        <authorList>
            <person name="Tran M.T."/>
            <person name="Wright A."/>
            <person name="Seuylemezian A."/>
            <person name="Eisen J."/>
            <person name="Coil D."/>
        </authorList>
    </citation>
    <scope>NUCLEOTIDE SEQUENCE</scope>
    <source>
        <strain evidence="2">214.1.1</strain>
    </source>
</reference>
<dbReference type="Proteomes" id="UP001139179">
    <property type="component" value="Unassembled WGS sequence"/>
</dbReference>
<accession>A0A9X2INX4</accession>
<name>A0A9X2INX4_9BACI</name>
<dbReference type="Pfam" id="PF10087">
    <property type="entry name" value="DUF2325"/>
    <property type="match status" value="1"/>
</dbReference>
<dbReference type="RefSeq" id="WP_251223555.1">
    <property type="nucleotide sequence ID" value="NZ_JAMBOL010000009.1"/>
</dbReference>
<dbReference type="PIRSF" id="PIRSF020408">
    <property type="entry name" value="UCP020408"/>
    <property type="match status" value="1"/>
</dbReference>
<organism evidence="2 3">
    <name type="scientific">Halalkalibacter oceani</name>
    <dbReference type="NCBI Taxonomy" id="1653776"/>
    <lineage>
        <taxon>Bacteria</taxon>
        <taxon>Bacillati</taxon>
        <taxon>Bacillota</taxon>
        <taxon>Bacilli</taxon>
        <taxon>Bacillales</taxon>
        <taxon>Bacillaceae</taxon>
        <taxon>Halalkalibacter</taxon>
    </lineage>
</organism>
<comment type="similarity">
    <text evidence="1">Belongs to the UPF0751 family.</text>
</comment>
<protein>
    <submittedName>
        <fullName evidence="2">DUF2325 domain-containing protein</fullName>
    </submittedName>
</protein>
<dbReference type="AlphaFoldDB" id="A0A9X2INX4"/>
<sequence length="112" mass="12517">MSSSLLIVGADRLGSIPKKLEQMGFSEINHVSGRKVQMVKKEIPAHIDLILVLTDFINHNLTSVLKKKAAEQDIPICYAKRSWCSIYQAIGNCEYNCMNKEQCQFASKAGKT</sequence>
<evidence type="ECO:0000256" key="1">
    <source>
        <dbReference type="ARBA" id="ARBA00007189"/>
    </source>
</evidence>
<comment type="caution">
    <text evidence="2">The sequence shown here is derived from an EMBL/GenBank/DDBJ whole genome shotgun (WGS) entry which is preliminary data.</text>
</comment>
<keyword evidence="3" id="KW-1185">Reference proteome</keyword>
<gene>
    <name evidence="2" type="ORF">M3202_11385</name>
</gene>
<proteinExistence type="inferred from homology"/>
<dbReference type="InterPro" id="IPR016772">
    <property type="entry name" value="UCP020408"/>
</dbReference>